<sequence>MDTSLMITSKLAKCKWRKISCCWSCAQGTKTLRIGVLSPQSDFPSPRSDVTRTGWGTGGVGGEPLPEAYLQRVAGIRLAVDAVNANDDLLPGWNITLFVADAQNTEFEGRVLIQTLDLLSVDVHAIICCWTSTATIRTQLLLRSFRVPQVSPYSTSDLLSASDDDGYLYPYLVRTLASNYQEAFAMLSLMKLPFEWRRAAVLSDPSVYGTGLVDKLESIAPGRGITLTPVIRDVNEASASAAIQQVIDSGSRIVLLLCLPDLTAAVLEAAVSSTTQEHSLQWLVNSWSTVVLPLSSLPTPLGIVGFIPDHGRGTTYDEFQDAWASRSPEQDRYGYNYSSAPELDSYVTFGYDAVLAVAHAAHGMLVGNEDLNSSLSGDSLMAGLRNVTFQGVTGKVSFKEDGGRSGMLYRVLNKQVATANQSLLEMVYLGSLGEAQSFLSGGAENSTSSAWMFSSGEQLTWVPGDGWYDTDDLSVGAQPPWDGVVDVMCMPGLVGTELDMCKLPAEPEPLVLDWNSRTGTKQCPCRDHSSATIIVIGHGTNIVWSMIEDGALRAGQDLGVQVHVRTPTTKNDLRAMYNLILEAVAENPAGIAVSLPDAELLGGAVQEAIDAGIPVVSFNSGSEHFEQLGSLAHFGMPEYTGGYEACRELAALGATNVLIVNHEGHTRNVALMERSEGCQDAVHATVAYLVEGADARAQQLYDSLTNDVSIDGILVLSASGMGDIHAALELMVTDGVYRNITSAVFDNCEEAGQLIQQGRIQFLVDQQPYLQGYLPVVHLALLSTTYYQMQPSYNGGFIHTGPVLIREEQVEAKKCETYGVNYCNEPAVGATLIPEQSPDCACIDKARFRIIAVMHRAAMDKTSRILIESLAQAASDQGIALEVYTPSTHDSVSEGLKLLQDAIAAAPDGLLSTAPTQEYTNELRRASVLGIKVMTFQSSVNEIPADLLFVGVEARQAGIQAGDLVRSAIDARGLVDSVANATCTVLCVEGGGGEDLGLLRKCEGVNASLTSAGAFQMSVVHVHRNSILNSETTVRNAYLRESQHRAVCGMVALGPEELRASLLVLEGLILEGHVEQASALPVIGVGLSEEIVADLESEIGLAVADLIFDGEFLQGYLSVVLLAQAVFHGNSIAESSLFIETGPAPADMRPEDLLAQRCFVYDWEPCSGDCPDGHFMSSEDSCQACPPGYFNARVGDTIGTVCDPCNPGVMGWSLIGHGLMGVHNVSPGEYQDEAGATACKVCPKGEYQPEAGADACLPCPRGHYNPFSGQVDCIECMPNSLTSSDGAFRKNDCLCKSGYEQRIDDAGNATCAMCSSMTVKPLPGPQACTICPDATFAANAINASSGAYMLDPGLSTPVCTCSAGKQPLLDANASWVISDQTGDCEACPSDTRYTSPEAVVHYSQSAMCEPCPLGWYFVSSLLPCEPCPPHTLKLFSSADGVKSGMAQCTPCNKEDGSHLPGVVCLGMSTYYIEQGYYLSDNAQWCTDEECLLSRVYQCPTAAACETPFLCEGALCKEVTWLFANMQLDLPTDFDQRRVGQSPLSAAQLSLCDTDSYVTVVLCGGSYVPACSAGYHLDQTKSVCVECPSLSAVVLQSSLVMMLIAAIVALLVLGHTHATAKERGSGSEEALQDIHEISVRLVRAKTAFSILLGYFQVTSQLDFIYEDGVPEPLRSFAAMTFFWNLNIVEIIDMKCWMFYLGSEQSGTISGGHSRVHSSESFMATLWGCILTPWAIMLCMCLLYSAMCQFHVKMESEILELKWRRGLRSTFIAIWLLFMSILHSGISTQLFQFFNCSPYEYDDEDLDSRDSFWLRLDARVACFDSSWGFDSFFVGFSLMWYTISAPIVLCGIIWWFRQYVKLSVHQRELHKCSKLLRNGTWKLIEWESVMDRSVQAQKFIEVYARLSTFTEMRSTQRVLDRLIILPRHRVSELEKGAMLIRKAGIQLQGESTSVNVYIHEKDDYGDGGVVSRANFTMLDDDINKKMFGQFTDAFEDEFYFWQCWEIIRRLLLSGFVVGVICVTGSESAEYGRSSGCARYSAEQQHFV</sequence>
<dbReference type="Gene3D" id="3.40.50.2300">
    <property type="match status" value="6"/>
</dbReference>
<keyword evidence="2 5" id="KW-0812">Transmembrane</keyword>
<dbReference type="InterPro" id="IPR025997">
    <property type="entry name" value="SBP_2_dom"/>
</dbReference>
<feature type="transmembrane region" description="Helical" evidence="5">
    <location>
        <begin position="1720"/>
        <end position="1744"/>
    </location>
</feature>
<evidence type="ECO:0000259" key="6">
    <source>
        <dbReference type="Pfam" id="PF01094"/>
    </source>
</evidence>
<comment type="subcellular location">
    <subcellularLocation>
        <location evidence="1">Membrane</location>
    </subcellularLocation>
</comment>
<dbReference type="InterPro" id="IPR009030">
    <property type="entry name" value="Growth_fac_rcpt_cys_sf"/>
</dbReference>
<feature type="domain" description="Receptor ligand binding region" evidence="6">
    <location>
        <begin position="75"/>
        <end position="415"/>
    </location>
</feature>
<feature type="domain" description="Periplasmic binding protein" evidence="8">
    <location>
        <begin position="535"/>
        <end position="777"/>
    </location>
</feature>
<organism evidence="9 10">
    <name type="scientific">Cymbomonas tetramitiformis</name>
    <dbReference type="NCBI Taxonomy" id="36881"/>
    <lineage>
        <taxon>Eukaryota</taxon>
        <taxon>Viridiplantae</taxon>
        <taxon>Chlorophyta</taxon>
        <taxon>Pyramimonadophyceae</taxon>
        <taxon>Pyramimonadales</taxon>
        <taxon>Pyramimonadaceae</taxon>
        <taxon>Cymbomonas</taxon>
    </lineage>
</organism>
<dbReference type="SMART" id="SM01411">
    <property type="entry name" value="Ephrin_rec_like"/>
    <property type="match status" value="4"/>
</dbReference>
<dbReference type="PANTHER" id="PTHR46967">
    <property type="entry name" value="INSULIN-LIKE GROWTH FACTOR BINDING PROTEIN,N-TERMINAL"/>
    <property type="match status" value="1"/>
</dbReference>
<dbReference type="GO" id="GO:0016020">
    <property type="term" value="C:membrane"/>
    <property type="evidence" value="ECO:0007669"/>
    <property type="project" value="UniProtKB-SubCell"/>
</dbReference>
<proteinExistence type="predicted"/>
<dbReference type="InterPro" id="IPR001828">
    <property type="entry name" value="ANF_lig-bd_rcpt"/>
</dbReference>
<dbReference type="InterPro" id="IPR028082">
    <property type="entry name" value="Peripla_BP_I"/>
</dbReference>
<dbReference type="EMBL" id="LGRX02014463">
    <property type="protein sequence ID" value="KAK3264577.1"/>
    <property type="molecule type" value="Genomic_DNA"/>
</dbReference>
<dbReference type="Proteomes" id="UP001190700">
    <property type="component" value="Unassembled WGS sequence"/>
</dbReference>
<feature type="domain" description="Tyrosine-protein kinase ephrin type A/B receptor-like" evidence="7">
    <location>
        <begin position="1245"/>
        <end position="1293"/>
    </location>
</feature>
<evidence type="ECO:0000256" key="4">
    <source>
        <dbReference type="ARBA" id="ARBA00023136"/>
    </source>
</evidence>
<dbReference type="Pfam" id="PF01094">
    <property type="entry name" value="ANF_receptor"/>
    <property type="match status" value="1"/>
</dbReference>
<comment type="caution">
    <text evidence="9">The sequence shown here is derived from an EMBL/GenBank/DDBJ whole genome shotgun (WGS) entry which is preliminary data.</text>
</comment>
<evidence type="ECO:0000256" key="1">
    <source>
        <dbReference type="ARBA" id="ARBA00004370"/>
    </source>
</evidence>
<evidence type="ECO:0000313" key="9">
    <source>
        <dbReference type="EMBL" id="KAK3264577.1"/>
    </source>
</evidence>
<dbReference type="SUPFAM" id="SSF57184">
    <property type="entry name" value="Growth factor receptor domain"/>
    <property type="match status" value="2"/>
</dbReference>
<evidence type="ECO:0000313" key="10">
    <source>
        <dbReference type="Proteomes" id="UP001190700"/>
    </source>
</evidence>
<evidence type="ECO:0000256" key="5">
    <source>
        <dbReference type="SAM" id="Phobius"/>
    </source>
</evidence>
<evidence type="ECO:0000256" key="3">
    <source>
        <dbReference type="ARBA" id="ARBA00022989"/>
    </source>
</evidence>
<accession>A0AAE0FR80</accession>
<keyword evidence="3 5" id="KW-1133">Transmembrane helix</keyword>
<evidence type="ECO:0000259" key="8">
    <source>
        <dbReference type="Pfam" id="PF13407"/>
    </source>
</evidence>
<dbReference type="Pfam" id="PF07699">
    <property type="entry name" value="Ephrin_rec_like"/>
    <property type="match status" value="1"/>
</dbReference>
<dbReference type="InterPro" id="IPR011641">
    <property type="entry name" value="Tyr-kin_ephrin_A/B_rcpt-like"/>
</dbReference>
<gene>
    <name evidence="9" type="ORF">CYMTET_26695</name>
</gene>
<feature type="transmembrane region" description="Helical" evidence="5">
    <location>
        <begin position="1765"/>
        <end position="1784"/>
    </location>
</feature>
<reference evidence="9 10" key="1">
    <citation type="journal article" date="2015" name="Genome Biol. Evol.">
        <title>Comparative Genomics of a Bacterivorous Green Alga Reveals Evolutionary Causalities and Consequences of Phago-Mixotrophic Mode of Nutrition.</title>
        <authorList>
            <person name="Burns J.A."/>
            <person name="Paasch A."/>
            <person name="Narechania A."/>
            <person name="Kim E."/>
        </authorList>
    </citation>
    <scope>NUCLEOTIDE SEQUENCE [LARGE SCALE GENOMIC DNA]</scope>
    <source>
        <strain evidence="9 10">PLY_AMNH</strain>
    </source>
</reference>
<name>A0AAE0FR80_9CHLO</name>
<dbReference type="Gene3D" id="2.10.50.10">
    <property type="entry name" value="Tumor Necrosis Factor Receptor, subunit A, domain 2"/>
    <property type="match status" value="1"/>
</dbReference>
<dbReference type="Pfam" id="PF13407">
    <property type="entry name" value="Peripla_BP_4"/>
    <property type="match status" value="1"/>
</dbReference>
<keyword evidence="10" id="KW-1185">Reference proteome</keyword>
<dbReference type="PANTHER" id="PTHR46967:SF1">
    <property type="entry name" value="KERATIN-ASSOCIATED PROTEIN 16-1-LIKE"/>
    <property type="match status" value="1"/>
</dbReference>
<feature type="transmembrane region" description="Helical" evidence="5">
    <location>
        <begin position="1589"/>
        <end position="1612"/>
    </location>
</feature>
<protein>
    <recommendedName>
        <fullName evidence="11">Receptor ligand binding region domain-containing protein</fullName>
    </recommendedName>
</protein>
<evidence type="ECO:0000256" key="2">
    <source>
        <dbReference type="ARBA" id="ARBA00022692"/>
    </source>
</evidence>
<evidence type="ECO:0000259" key="7">
    <source>
        <dbReference type="Pfam" id="PF07699"/>
    </source>
</evidence>
<keyword evidence="4 5" id="KW-0472">Membrane</keyword>
<evidence type="ECO:0008006" key="11">
    <source>
        <dbReference type="Google" id="ProtNLM"/>
    </source>
</evidence>
<feature type="transmembrane region" description="Helical" evidence="5">
    <location>
        <begin position="1831"/>
        <end position="1854"/>
    </location>
</feature>
<feature type="transmembrane region" description="Helical" evidence="5">
    <location>
        <begin position="1680"/>
        <end position="1700"/>
    </location>
</feature>
<dbReference type="SUPFAM" id="SSF53822">
    <property type="entry name" value="Periplasmic binding protein-like I"/>
    <property type="match status" value="3"/>
</dbReference>